<reference evidence="2" key="3">
    <citation type="submission" date="2025-08" db="UniProtKB">
        <authorList>
            <consortium name="Ensembl"/>
        </authorList>
    </citation>
    <scope>IDENTIFICATION</scope>
</reference>
<dbReference type="GeneTree" id="ENSGT00390000014718"/>
<name>A0A287BRP7_PIG</name>
<dbReference type="AlphaFoldDB" id="A0A287BRP7"/>
<keyword evidence="3" id="KW-1185">Reference proteome</keyword>
<evidence type="ECO:0000313" key="2">
    <source>
        <dbReference type="Ensembl" id="ENSSSCP00000059185.2"/>
    </source>
</evidence>
<dbReference type="Bgee" id="ENSSSCG00000040565">
    <property type="expression patterns" value="Expressed in endocardial endothelium and 9 other cell types or tissues"/>
</dbReference>
<dbReference type="Ensembl" id="ENSSSCT00000048731.2">
    <property type="protein sequence ID" value="ENSSSCP00000059185.2"/>
    <property type="gene ID" value="ENSSSCG00000040565.2"/>
</dbReference>
<organism evidence="2 3">
    <name type="scientific">Sus scrofa</name>
    <name type="common">Pig</name>
    <dbReference type="NCBI Taxonomy" id="9823"/>
    <lineage>
        <taxon>Eukaryota</taxon>
        <taxon>Metazoa</taxon>
        <taxon>Chordata</taxon>
        <taxon>Craniata</taxon>
        <taxon>Vertebrata</taxon>
        <taxon>Euteleostomi</taxon>
        <taxon>Mammalia</taxon>
        <taxon>Eutheria</taxon>
        <taxon>Laurasiatheria</taxon>
        <taxon>Artiodactyla</taxon>
        <taxon>Suina</taxon>
        <taxon>Suidae</taxon>
        <taxon>Sus</taxon>
    </lineage>
</organism>
<dbReference type="Proteomes" id="UP000008227">
    <property type="component" value="Chromosome 17"/>
</dbReference>
<evidence type="ECO:0000313" key="3">
    <source>
        <dbReference type="Proteomes" id="UP000008227"/>
    </source>
</evidence>
<dbReference type="InParanoid" id="A0A287BRP7"/>
<feature type="compositionally biased region" description="Pro residues" evidence="1">
    <location>
        <begin position="43"/>
        <end position="64"/>
    </location>
</feature>
<reference evidence="2" key="2">
    <citation type="journal article" date="2020" name="Gigascience">
        <title>An improved pig reference genome sequence to enable pig genetics and genomics research.</title>
        <authorList>
            <person name="Warr A."/>
            <person name="Affara N."/>
            <person name="Aken B."/>
            <person name="Beiki H."/>
            <person name="Bickhart D.M."/>
            <person name="Billis K."/>
            <person name="Chow W."/>
            <person name="Eory L."/>
            <person name="Finlayson H.A."/>
            <person name="Flicek P."/>
            <person name="Giron C.G."/>
            <person name="Griffin D.K."/>
            <person name="Hall R."/>
            <person name="Hannum G."/>
            <person name="Hourlier T."/>
            <person name="Howe K."/>
            <person name="Hume D.A."/>
            <person name="Izuogu O."/>
            <person name="Kim K."/>
            <person name="Koren S."/>
            <person name="Liu H."/>
            <person name="Manchanda N."/>
            <person name="Martin F.J."/>
            <person name="Nonneman D.J."/>
            <person name="O'Connor R.E."/>
            <person name="Phillippy A.M."/>
            <person name="Rohrer G.A."/>
            <person name="Rosen B.D."/>
            <person name="Rund L.A."/>
            <person name="Sargent C.A."/>
            <person name="Schook L.B."/>
            <person name="Schroeder S.G."/>
            <person name="Schwartz A.S."/>
            <person name="Skinner B.M."/>
            <person name="Talbot R."/>
            <person name="Tseng E."/>
            <person name="Tuggle C.K."/>
            <person name="Watson M."/>
            <person name="Smith T.P.L."/>
            <person name="Archibald A.L."/>
        </authorList>
    </citation>
    <scope>NUCLEOTIDE SEQUENCE [LARGE SCALE GENOMIC DNA]</scope>
    <source>
        <strain evidence="2">Duroc</strain>
    </source>
</reference>
<proteinExistence type="predicted"/>
<accession>A0A287BRP7</accession>
<protein>
    <submittedName>
        <fullName evidence="2">Uncharacterized protein</fullName>
    </submittedName>
</protein>
<sequence length="117" mass="12582">MGTLGQCVRKARVVSPLARVQSRQNLMVPEPRSLSLFTKKPPRNVPPPPAGTTRYPPPTKPFPPGARDDKGPGSGWWLRGLRGVVSTLRSALPNRPREGPCCLPWGPALASVSRAAV</sequence>
<reference evidence="3" key="1">
    <citation type="submission" date="2009-11" db="EMBL/GenBank/DDBJ databases">
        <authorList>
            <consortium name="Porcine genome sequencing project"/>
        </authorList>
    </citation>
    <scope>NUCLEOTIDE SEQUENCE [LARGE SCALE GENOMIC DNA]</scope>
    <source>
        <strain evidence="3">Duroc</strain>
    </source>
</reference>
<feature type="region of interest" description="Disordered" evidence="1">
    <location>
        <begin position="29"/>
        <end position="75"/>
    </location>
</feature>
<evidence type="ECO:0000256" key="1">
    <source>
        <dbReference type="SAM" id="MobiDB-lite"/>
    </source>
</evidence>
<reference evidence="2" key="4">
    <citation type="submission" date="2025-09" db="UniProtKB">
        <authorList>
            <consortium name="Ensembl"/>
        </authorList>
    </citation>
    <scope>IDENTIFICATION</scope>
</reference>